<dbReference type="GeneID" id="25904905"/>
<sequence length="79" mass="8656">MACHINWAANSARVSAPRVDASRALRAKFAANTLKFAANEGAHIRADAEIQKSLNFEILTVSKVDHGMVNLNMELYNPC</sequence>
<proteinExistence type="predicted"/>
<dbReference type="Proteomes" id="UP000054560">
    <property type="component" value="Unassembled WGS sequence"/>
</dbReference>
<accession>A0A0L0G3A0</accession>
<reference evidence="1 2" key="1">
    <citation type="submission" date="2011-02" db="EMBL/GenBank/DDBJ databases">
        <title>The Genome Sequence of Sphaeroforma arctica JP610.</title>
        <authorList>
            <consortium name="The Broad Institute Genome Sequencing Platform"/>
            <person name="Russ C."/>
            <person name="Cuomo C."/>
            <person name="Young S.K."/>
            <person name="Zeng Q."/>
            <person name="Gargeya S."/>
            <person name="Alvarado L."/>
            <person name="Berlin A."/>
            <person name="Chapman S.B."/>
            <person name="Chen Z."/>
            <person name="Freedman E."/>
            <person name="Gellesch M."/>
            <person name="Goldberg J."/>
            <person name="Griggs A."/>
            <person name="Gujja S."/>
            <person name="Heilman E."/>
            <person name="Heiman D."/>
            <person name="Howarth C."/>
            <person name="Mehta T."/>
            <person name="Neiman D."/>
            <person name="Pearson M."/>
            <person name="Roberts A."/>
            <person name="Saif S."/>
            <person name="Shea T."/>
            <person name="Shenoy N."/>
            <person name="Sisk P."/>
            <person name="Stolte C."/>
            <person name="Sykes S."/>
            <person name="White J."/>
            <person name="Yandava C."/>
            <person name="Burger G."/>
            <person name="Gray M.W."/>
            <person name="Holland P.W.H."/>
            <person name="King N."/>
            <person name="Lang F.B.F."/>
            <person name="Roger A.J."/>
            <person name="Ruiz-Trillo I."/>
            <person name="Haas B."/>
            <person name="Nusbaum C."/>
            <person name="Birren B."/>
        </authorList>
    </citation>
    <scope>NUCLEOTIDE SEQUENCE [LARGE SCALE GENOMIC DNA]</scope>
    <source>
        <strain evidence="1 2">JP610</strain>
    </source>
</reference>
<dbReference type="EMBL" id="KQ241841">
    <property type="protein sequence ID" value="KNC83349.1"/>
    <property type="molecule type" value="Genomic_DNA"/>
</dbReference>
<dbReference type="AlphaFoldDB" id="A0A0L0G3A0"/>
<evidence type="ECO:0000313" key="2">
    <source>
        <dbReference type="Proteomes" id="UP000054560"/>
    </source>
</evidence>
<keyword evidence="2" id="KW-1185">Reference proteome</keyword>
<gene>
    <name evidence="1" type="ORF">SARC_04401</name>
</gene>
<name>A0A0L0G3A0_9EUKA</name>
<organism evidence="1 2">
    <name type="scientific">Sphaeroforma arctica JP610</name>
    <dbReference type="NCBI Taxonomy" id="667725"/>
    <lineage>
        <taxon>Eukaryota</taxon>
        <taxon>Ichthyosporea</taxon>
        <taxon>Ichthyophonida</taxon>
        <taxon>Sphaeroforma</taxon>
    </lineage>
</organism>
<dbReference type="RefSeq" id="XP_014157251.1">
    <property type="nucleotide sequence ID" value="XM_014301776.1"/>
</dbReference>
<evidence type="ECO:0000313" key="1">
    <source>
        <dbReference type="EMBL" id="KNC83349.1"/>
    </source>
</evidence>
<protein>
    <submittedName>
        <fullName evidence="1">Uncharacterized protein</fullName>
    </submittedName>
</protein>